<comment type="caution">
    <text evidence="4">The sequence shown here is derived from an EMBL/GenBank/DDBJ whole genome shotgun (WGS) entry which is preliminary data.</text>
</comment>
<evidence type="ECO:0000259" key="3">
    <source>
        <dbReference type="Pfam" id="PF07603"/>
    </source>
</evidence>
<name>A0ABU1YHE6_ROSSA</name>
<dbReference type="Pfam" id="PF07603">
    <property type="entry name" value="Lcl_C"/>
    <property type="match status" value="1"/>
</dbReference>
<evidence type="ECO:0000256" key="2">
    <source>
        <dbReference type="SAM" id="SignalP"/>
    </source>
</evidence>
<dbReference type="Proteomes" id="UP001180453">
    <property type="component" value="Unassembled WGS sequence"/>
</dbReference>
<sequence length="187" mass="20419">MRHSLIAVLTLALALGAPSLAAADEAARLVPSADGRELIDAAAGLAWSRCVEGMKWDGRRCSGEPVLATHAQALALARARSEAEGRSWRMPRVTELKRFFEHLARAQAAATLAPAAPKGWYWTGTTRIESEAVNPYSYRNVERGASQRQVDRLSVQQGWAVEQPGGAPRDMAKREQLSVRLVRPLQP</sequence>
<evidence type="ECO:0000313" key="4">
    <source>
        <dbReference type="EMBL" id="MDR7268277.1"/>
    </source>
</evidence>
<protein>
    <recommendedName>
        <fullName evidence="3">Lcl C-terminal domain-containing protein</fullName>
    </recommendedName>
</protein>
<dbReference type="InterPro" id="IPR011460">
    <property type="entry name" value="Lcl_C"/>
</dbReference>
<feature type="signal peptide" evidence="2">
    <location>
        <begin position="1"/>
        <end position="22"/>
    </location>
</feature>
<dbReference type="RefSeq" id="WP_310261484.1">
    <property type="nucleotide sequence ID" value="NZ_JAVDXU010000001.1"/>
</dbReference>
<keyword evidence="2" id="KW-0732">Signal</keyword>
<gene>
    <name evidence="4" type="ORF">J2X20_000906</name>
</gene>
<evidence type="ECO:0000313" key="5">
    <source>
        <dbReference type="Proteomes" id="UP001180453"/>
    </source>
</evidence>
<evidence type="ECO:0000256" key="1">
    <source>
        <dbReference type="SAM" id="MobiDB-lite"/>
    </source>
</evidence>
<proteinExistence type="predicted"/>
<dbReference type="EMBL" id="JAVDXU010000001">
    <property type="protein sequence ID" value="MDR7268277.1"/>
    <property type="molecule type" value="Genomic_DNA"/>
</dbReference>
<feature type="chain" id="PRO_5045528472" description="Lcl C-terminal domain-containing protein" evidence="2">
    <location>
        <begin position="23"/>
        <end position="187"/>
    </location>
</feature>
<feature type="domain" description="Lcl C-terminal" evidence="3">
    <location>
        <begin position="39"/>
        <end position="183"/>
    </location>
</feature>
<feature type="region of interest" description="Disordered" evidence="1">
    <location>
        <begin position="160"/>
        <end position="187"/>
    </location>
</feature>
<accession>A0ABU1YHE6</accession>
<reference evidence="4 5" key="1">
    <citation type="submission" date="2023-07" db="EMBL/GenBank/DDBJ databases">
        <title>Sorghum-associated microbial communities from plants grown in Nebraska, USA.</title>
        <authorList>
            <person name="Schachtman D."/>
        </authorList>
    </citation>
    <scope>NUCLEOTIDE SEQUENCE [LARGE SCALE GENOMIC DNA]</scope>
    <source>
        <strain evidence="4 5">BE314</strain>
    </source>
</reference>
<keyword evidence="5" id="KW-1185">Reference proteome</keyword>
<organism evidence="4 5">
    <name type="scientific">Roseateles saccharophilus</name>
    <name type="common">Pseudomonas saccharophila</name>
    <dbReference type="NCBI Taxonomy" id="304"/>
    <lineage>
        <taxon>Bacteria</taxon>
        <taxon>Pseudomonadati</taxon>
        <taxon>Pseudomonadota</taxon>
        <taxon>Betaproteobacteria</taxon>
        <taxon>Burkholderiales</taxon>
        <taxon>Sphaerotilaceae</taxon>
        <taxon>Roseateles</taxon>
    </lineage>
</organism>